<comment type="caution">
    <text evidence="1">The sequence shown here is derived from an EMBL/GenBank/DDBJ whole genome shotgun (WGS) entry which is preliminary data.</text>
</comment>
<dbReference type="OrthoDB" id="7701410at2759"/>
<evidence type="ECO:0000313" key="1">
    <source>
        <dbReference type="EMBL" id="KII66388.1"/>
    </source>
</evidence>
<reference evidence="1 2" key="1">
    <citation type="journal article" date="2014" name="Genome Biol. Evol.">
        <title>The genome of the myxosporean Thelohanellus kitauei shows adaptations to nutrient acquisition within its fish host.</title>
        <authorList>
            <person name="Yang Y."/>
            <person name="Xiong J."/>
            <person name="Zhou Z."/>
            <person name="Huo F."/>
            <person name="Miao W."/>
            <person name="Ran C."/>
            <person name="Liu Y."/>
            <person name="Zhang J."/>
            <person name="Feng J."/>
            <person name="Wang M."/>
            <person name="Wang M."/>
            <person name="Wang L."/>
            <person name="Yao B."/>
        </authorList>
    </citation>
    <scope>NUCLEOTIDE SEQUENCE [LARGE SCALE GENOMIC DNA]</scope>
    <source>
        <strain evidence="1">Wuqing</strain>
    </source>
</reference>
<sequence length="326" mass="38918">MNLDSNDNGRANEQALQNYHQDTQSYDSFIQFDLIFLKDFPIFLSEEFERIITINSPVENHQDMKFLLLEVFTFIFRNPWGNIFKEKKSETFVIFLLKFIQTYDRLKFDMVNDLIDSINVCISHEPYRMMFIEENATFHFYYYFGLESKTTEEKFWDMCENVYHGNEDTLSQLNVLKLNKSINDIMTKFAETKNDDCVKLYFMTHIINDIQYKCHESNLFSEFNLYKDIMEQTLIQFNESNYLEKYKADYYMSLCQDYSMDLSVVPSDRDQSGIIGDSKSVTGISTETNLYIKNTLIELLKRFTLLYEMKYIFGDTNSSMRNLNFQ</sequence>
<proteinExistence type="predicted"/>
<evidence type="ECO:0000313" key="2">
    <source>
        <dbReference type="Proteomes" id="UP000031668"/>
    </source>
</evidence>
<gene>
    <name evidence="1" type="ORF">RF11_15394</name>
</gene>
<keyword evidence="2" id="KW-1185">Reference proteome</keyword>
<dbReference type="AlphaFoldDB" id="A0A0C2JB24"/>
<dbReference type="EMBL" id="JWZT01003545">
    <property type="protein sequence ID" value="KII66388.1"/>
    <property type="molecule type" value="Genomic_DNA"/>
</dbReference>
<organism evidence="1 2">
    <name type="scientific">Thelohanellus kitauei</name>
    <name type="common">Myxosporean</name>
    <dbReference type="NCBI Taxonomy" id="669202"/>
    <lineage>
        <taxon>Eukaryota</taxon>
        <taxon>Metazoa</taxon>
        <taxon>Cnidaria</taxon>
        <taxon>Myxozoa</taxon>
        <taxon>Myxosporea</taxon>
        <taxon>Bivalvulida</taxon>
        <taxon>Platysporina</taxon>
        <taxon>Myxobolidae</taxon>
        <taxon>Thelohanellus</taxon>
    </lineage>
</organism>
<name>A0A0C2JB24_THEKT</name>
<protein>
    <submittedName>
        <fullName evidence="1">Uncharacterized protein</fullName>
    </submittedName>
</protein>
<dbReference type="Proteomes" id="UP000031668">
    <property type="component" value="Unassembled WGS sequence"/>
</dbReference>
<accession>A0A0C2JB24</accession>